<evidence type="ECO:0000313" key="3">
    <source>
        <dbReference type="Proteomes" id="UP000298652"/>
    </source>
</evidence>
<accession>A0A4U6TEH8</accession>
<sequence length="174" mass="19915">MPEYSLTNYGGDSDWKDDRSPGSWGAAGHDDDKDANTYWDWVHEMKKSKDEEERCQDKGKEKDPDDDGPKLEEHDRTCCTTCRKNIHYLFDAVDNIMQALQSLDQKDYNFKFLKRNVRKLFEVCSNMRKSRLMAKEAATILCASSAGSVTTCGRGGGDCRSYEFLDLVWSSRVV</sequence>
<gene>
    <name evidence="2" type="ORF">SEVIR_8G121400v2</name>
</gene>
<name>A0A4U6TEH8_SETVI</name>
<keyword evidence="3" id="KW-1185">Reference proteome</keyword>
<evidence type="ECO:0000256" key="1">
    <source>
        <dbReference type="SAM" id="MobiDB-lite"/>
    </source>
</evidence>
<feature type="region of interest" description="Disordered" evidence="1">
    <location>
        <begin position="1"/>
        <end position="34"/>
    </location>
</feature>
<reference evidence="2" key="1">
    <citation type="submission" date="2019-03" db="EMBL/GenBank/DDBJ databases">
        <title>WGS assembly of Setaria viridis.</title>
        <authorList>
            <person name="Huang P."/>
            <person name="Jenkins J."/>
            <person name="Grimwood J."/>
            <person name="Barry K."/>
            <person name="Healey A."/>
            <person name="Mamidi S."/>
            <person name="Sreedasyam A."/>
            <person name="Shu S."/>
            <person name="Feldman M."/>
            <person name="Wu J."/>
            <person name="Yu Y."/>
            <person name="Chen C."/>
            <person name="Johnson J."/>
            <person name="Rokhsar D."/>
            <person name="Baxter I."/>
            <person name="Schmutz J."/>
            <person name="Brutnell T."/>
            <person name="Kellogg E."/>
        </authorList>
    </citation>
    <scope>NUCLEOTIDE SEQUENCE [LARGE SCALE GENOMIC DNA]</scope>
</reference>
<dbReference type="EMBL" id="CM016559">
    <property type="protein sequence ID" value="TKW00600.1"/>
    <property type="molecule type" value="Genomic_DNA"/>
</dbReference>
<dbReference type="AlphaFoldDB" id="A0A4U6TEH8"/>
<organism evidence="2 3">
    <name type="scientific">Setaria viridis</name>
    <name type="common">Green bristlegrass</name>
    <name type="synonym">Setaria italica subsp. viridis</name>
    <dbReference type="NCBI Taxonomy" id="4556"/>
    <lineage>
        <taxon>Eukaryota</taxon>
        <taxon>Viridiplantae</taxon>
        <taxon>Streptophyta</taxon>
        <taxon>Embryophyta</taxon>
        <taxon>Tracheophyta</taxon>
        <taxon>Spermatophyta</taxon>
        <taxon>Magnoliopsida</taxon>
        <taxon>Liliopsida</taxon>
        <taxon>Poales</taxon>
        <taxon>Poaceae</taxon>
        <taxon>PACMAD clade</taxon>
        <taxon>Panicoideae</taxon>
        <taxon>Panicodae</taxon>
        <taxon>Paniceae</taxon>
        <taxon>Cenchrinae</taxon>
        <taxon>Setaria</taxon>
    </lineage>
</organism>
<proteinExistence type="predicted"/>
<feature type="compositionally biased region" description="Polar residues" evidence="1">
    <location>
        <begin position="1"/>
        <end position="10"/>
    </location>
</feature>
<dbReference type="Proteomes" id="UP000298652">
    <property type="component" value="Chromosome 8"/>
</dbReference>
<dbReference type="Gramene" id="TKW00600">
    <property type="protein sequence ID" value="TKW00600"/>
    <property type="gene ID" value="SEVIR_8G121400v2"/>
</dbReference>
<evidence type="ECO:0000313" key="2">
    <source>
        <dbReference type="EMBL" id="TKW00600.1"/>
    </source>
</evidence>
<protein>
    <submittedName>
        <fullName evidence="2">Uncharacterized protein</fullName>
    </submittedName>
</protein>
<feature type="region of interest" description="Disordered" evidence="1">
    <location>
        <begin position="46"/>
        <end position="72"/>
    </location>
</feature>